<sequence length="155" mass="18204">MLLTDHKYINYHNLSFKYCIRYHNISFCLRKNDIKVRTKRSTLLFPHLIFFGLMGKSWFFGRLGIMRMRTRQEIMLHQAILHITAPESVEIYPNNRFDVLKDKVLIARYGGECYVMAMLAAGHIDICVEYSLQPYDIIPLIPIIEHAGRVVITLD</sequence>
<reference evidence="2" key="1">
    <citation type="submission" date="2022-10" db="EMBL/GenBank/DDBJ databases">
        <authorList>
            <person name="Botero Cardona J."/>
        </authorList>
    </citation>
    <scope>NUCLEOTIDE SEQUENCE</scope>
    <source>
        <strain evidence="2">LMG 31819</strain>
        <strain evidence="3">R-53529</strain>
    </source>
</reference>
<organism evidence="2 4">
    <name type="scientific">Commensalibacter communis</name>
    <dbReference type="NCBI Taxonomy" id="2972786"/>
    <lineage>
        <taxon>Bacteria</taxon>
        <taxon>Pseudomonadati</taxon>
        <taxon>Pseudomonadota</taxon>
        <taxon>Alphaproteobacteria</taxon>
        <taxon>Acetobacterales</taxon>
        <taxon>Acetobacteraceae</taxon>
    </lineage>
</organism>
<keyword evidence="1" id="KW-0472">Membrane</keyword>
<evidence type="ECO:0000313" key="3">
    <source>
        <dbReference type="EMBL" id="CAI3947935.1"/>
    </source>
</evidence>
<dbReference type="Proteomes" id="UP001154259">
    <property type="component" value="Unassembled WGS sequence"/>
</dbReference>
<name>A0A9W4TPE4_9PROT</name>
<dbReference type="Gene3D" id="3.40.190.80">
    <property type="match status" value="1"/>
</dbReference>
<comment type="caution">
    <text evidence="2">The sequence shown here is derived from an EMBL/GenBank/DDBJ whole genome shotgun (WGS) entry which is preliminary data.</text>
</comment>
<gene>
    <name evidence="3" type="ORF">R53529_LOCUS1519</name>
    <name evidence="2" type="ORF">R53530_LOCUS1613</name>
</gene>
<accession>A0A9W4TPE4</accession>
<dbReference type="EMBL" id="CAMXCS010000003">
    <property type="protein sequence ID" value="CAI3947935.1"/>
    <property type="molecule type" value="Genomic_DNA"/>
</dbReference>
<keyword evidence="1" id="KW-1133">Transmembrane helix</keyword>
<evidence type="ECO:0000313" key="2">
    <source>
        <dbReference type="EMBL" id="CAI3947457.1"/>
    </source>
</evidence>
<keyword evidence="5" id="KW-1185">Reference proteome</keyword>
<proteinExistence type="predicted"/>
<evidence type="ECO:0000313" key="5">
    <source>
        <dbReference type="Proteomes" id="UP001154259"/>
    </source>
</evidence>
<protein>
    <submittedName>
        <fullName evidence="2 3">Inositol monophosphatase family (SuhB)</fullName>
    </submittedName>
</protein>
<feature type="transmembrane region" description="Helical" evidence="1">
    <location>
        <begin position="44"/>
        <end position="65"/>
    </location>
</feature>
<dbReference type="SUPFAM" id="SSF56655">
    <property type="entry name" value="Carbohydrate phosphatase"/>
    <property type="match status" value="1"/>
</dbReference>
<dbReference type="Proteomes" id="UP001154255">
    <property type="component" value="Unassembled WGS sequence"/>
</dbReference>
<evidence type="ECO:0000313" key="4">
    <source>
        <dbReference type="Proteomes" id="UP001154255"/>
    </source>
</evidence>
<keyword evidence="1" id="KW-0812">Transmembrane</keyword>
<dbReference type="EMBL" id="CAMXCM010000004">
    <property type="protein sequence ID" value="CAI3947457.1"/>
    <property type="molecule type" value="Genomic_DNA"/>
</dbReference>
<evidence type="ECO:0000256" key="1">
    <source>
        <dbReference type="SAM" id="Phobius"/>
    </source>
</evidence>
<dbReference type="AlphaFoldDB" id="A0A9W4TPE4"/>